<protein>
    <submittedName>
        <fullName evidence="1">SFRICE_034290</fullName>
    </submittedName>
</protein>
<name>A0A2H1VLQ5_SPOFR</name>
<evidence type="ECO:0000313" key="1">
    <source>
        <dbReference type="EMBL" id="SOQ41765.1"/>
    </source>
</evidence>
<gene>
    <name evidence="1" type="ORF">SFRICE_034290</name>
</gene>
<dbReference type="AlphaFoldDB" id="A0A2H1VLQ5"/>
<sequence length="72" mass="8263">MATFLREKNFSGLRRGKGNVRLLLTKNHPVPIPAFRAVSLVNPLSKPQLRIRHQPYWTLSVVMSFDNYIASI</sequence>
<organism evidence="1">
    <name type="scientific">Spodoptera frugiperda</name>
    <name type="common">Fall armyworm</name>
    <dbReference type="NCBI Taxonomy" id="7108"/>
    <lineage>
        <taxon>Eukaryota</taxon>
        <taxon>Metazoa</taxon>
        <taxon>Ecdysozoa</taxon>
        <taxon>Arthropoda</taxon>
        <taxon>Hexapoda</taxon>
        <taxon>Insecta</taxon>
        <taxon>Pterygota</taxon>
        <taxon>Neoptera</taxon>
        <taxon>Endopterygota</taxon>
        <taxon>Lepidoptera</taxon>
        <taxon>Glossata</taxon>
        <taxon>Ditrysia</taxon>
        <taxon>Noctuoidea</taxon>
        <taxon>Noctuidae</taxon>
        <taxon>Amphipyrinae</taxon>
        <taxon>Spodoptera</taxon>
    </lineage>
</organism>
<reference evidence="1" key="1">
    <citation type="submission" date="2016-07" db="EMBL/GenBank/DDBJ databases">
        <authorList>
            <person name="Bretaudeau A."/>
        </authorList>
    </citation>
    <scope>NUCLEOTIDE SEQUENCE</scope>
    <source>
        <strain evidence="1">Rice</strain>
        <tissue evidence="1">Whole body</tissue>
    </source>
</reference>
<accession>A0A2H1VLQ5</accession>
<dbReference type="EMBL" id="ODYU01003255">
    <property type="protein sequence ID" value="SOQ41765.1"/>
    <property type="molecule type" value="Genomic_DNA"/>
</dbReference>
<proteinExistence type="predicted"/>